<comment type="caution">
    <text evidence="1">The sequence shown here is derived from an EMBL/GenBank/DDBJ whole genome shotgun (WGS) entry which is preliminary data.</text>
</comment>
<keyword evidence="2" id="KW-1185">Reference proteome</keyword>
<accession>A0ACB8B7P8</accession>
<organism evidence="1 2">
    <name type="scientific">Leucogyrophana mollusca</name>
    <dbReference type="NCBI Taxonomy" id="85980"/>
    <lineage>
        <taxon>Eukaryota</taxon>
        <taxon>Fungi</taxon>
        <taxon>Dikarya</taxon>
        <taxon>Basidiomycota</taxon>
        <taxon>Agaricomycotina</taxon>
        <taxon>Agaricomycetes</taxon>
        <taxon>Agaricomycetidae</taxon>
        <taxon>Boletales</taxon>
        <taxon>Boletales incertae sedis</taxon>
        <taxon>Leucogyrophana</taxon>
    </lineage>
</organism>
<evidence type="ECO:0000313" key="1">
    <source>
        <dbReference type="EMBL" id="KAH7921715.1"/>
    </source>
</evidence>
<proteinExistence type="predicted"/>
<evidence type="ECO:0000313" key="2">
    <source>
        <dbReference type="Proteomes" id="UP000790709"/>
    </source>
</evidence>
<dbReference type="Proteomes" id="UP000790709">
    <property type="component" value="Unassembled WGS sequence"/>
</dbReference>
<gene>
    <name evidence="1" type="ORF">BV22DRAFT_708933</name>
</gene>
<reference evidence="1" key="1">
    <citation type="journal article" date="2021" name="New Phytol.">
        <title>Evolutionary innovations through gain and loss of genes in the ectomycorrhizal Boletales.</title>
        <authorList>
            <person name="Wu G."/>
            <person name="Miyauchi S."/>
            <person name="Morin E."/>
            <person name="Kuo A."/>
            <person name="Drula E."/>
            <person name="Varga T."/>
            <person name="Kohler A."/>
            <person name="Feng B."/>
            <person name="Cao Y."/>
            <person name="Lipzen A."/>
            <person name="Daum C."/>
            <person name="Hundley H."/>
            <person name="Pangilinan J."/>
            <person name="Johnson J."/>
            <person name="Barry K."/>
            <person name="LaButti K."/>
            <person name="Ng V."/>
            <person name="Ahrendt S."/>
            <person name="Min B."/>
            <person name="Choi I.G."/>
            <person name="Park H."/>
            <person name="Plett J.M."/>
            <person name="Magnuson J."/>
            <person name="Spatafora J.W."/>
            <person name="Nagy L.G."/>
            <person name="Henrissat B."/>
            <person name="Grigoriev I.V."/>
            <person name="Yang Z.L."/>
            <person name="Xu J."/>
            <person name="Martin F.M."/>
        </authorList>
    </citation>
    <scope>NUCLEOTIDE SEQUENCE</scope>
    <source>
        <strain evidence="1">KUC20120723A-06</strain>
    </source>
</reference>
<protein>
    <submittedName>
        <fullName evidence="1">Uncharacterized protein</fullName>
    </submittedName>
</protein>
<dbReference type="EMBL" id="MU266514">
    <property type="protein sequence ID" value="KAH7921715.1"/>
    <property type="molecule type" value="Genomic_DNA"/>
</dbReference>
<name>A0ACB8B7P8_9AGAM</name>
<sequence>MHQHTSPRQYFLIFKIQEAETRVLSNWPLPHLLPIAPQCLEWAPITANVDGGGPSSLTIRLVHRRIPMPSWGQVGGFTCEAMMNSQLHFGRSRAVTLGGAGYVRLPQHC</sequence>